<proteinExistence type="predicted"/>
<sequence length="243" mass="27411">MFRLGAKFVIEQVAPHLPGVLANEYQRRAAAAWGVDALSPKERRDHGLRGPRDDPGGIRFKDEGKAGFIRTNAVKIREATDTYLMNGAWMAMWDPKRPDSIVFSNAFLGKHFVAHFMDGVNSWLGSRLISIMWKTFPISIEAEAPGEPLKTFIAEKALRDGLPEAYRPEIVEFLANKKLGSVRTIVERMRFNTPWSNIVEDRILSEIAADLEPALRDSLRQEDGWSTEKVPEPVLSKIVQRAI</sequence>
<name>A0AAJ0HKV2_9PEZI</name>
<reference evidence="1" key="1">
    <citation type="journal article" date="2023" name="Mol. Phylogenet. Evol.">
        <title>Genome-scale phylogeny and comparative genomics of the fungal order Sordariales.</title>
        <authorList>
            <person name="Hensen N."/>
            <person name="Bonometti L."/>
            <person name="Westerberg I."/>
            <person name="Brannstrom I.O."/>
            <person name="Guillou S."/>
            <person name="Cros-Aarteil S."/>
            <person name="Calhoun S."/>
            <person name="Haridas S."/>
            <person name="Kuo A."/>
            <person name="Mondo S."/>
            <person name="Pangilinan J."/>
            <person name="Riley R."/>
            <person name="LaButti K."/>
            <person name="Andreopoulos B."/>
            <person name="Lipzen A."/>
            <person name="Chen C."/>
            <person name="Yan M."/>
            <person name="Daum C."/>
            <person name="Ng V."/>
            <person name="Clum A."/>
            <person name="Steindorff A."/>
            <person name="Ohm R.A."/>
            <person name="Martin F."/>
            <person name="Silar P."/>
            <person name="Natvig D.O."/>
            <person name="Lalanne C."/>
            <person name="Gautier V."/>
            <person name="Ament-Velasquez S.L."/>
            <person name="Kruys A."/>
            <person name="Hutchinson M.I."/>
            <person name="Powell A.J."/>
            <person name="Barry K."/>
            <person name="Miller A.N."/>
            <person name="Grigoriev I.V."/>
            <person name="Debuchy R."/>
            <person name="Gladieux P."/>
            <person name="Hiltunen Thoren M."/>
            <person name="Johannesson H."/>
        </authorList>
    </citation>
    <scope>NUCLEOTIDE SEQUENCE</scope>
    <source>
        <strain evidence="1">CBS 955.72</strain>
    </source>
</reference>
<evidence type="ECO:0000313" key="1">
    <source>
        <dbReference type="EMBL" id="KAK3356752.1"/>
    </source>
</evidence>
<dbReference type="Proteomes" id="UP001275084">
    <property type="component" value="Unassembled WGS sequence"/>
</dbReference>
<accession>A0AAJ0HKV2</accession>
<comment type="caution">
    <text evidence="1">The sequence shown here is derived from an EMBL/GenBank/DDBJ whole genome shotgun (WGS) entry which is preliminary data.</text>
</comment>
<dbReference type="EMBL" id="JAUIQD010000003">
    <property type="protein sequence ID" value="KAK3356752.1"/>
    <property type="molecule type" value="Genomic_DNA"/>
</dbReference>
<keyword evidence="2" id="KW-1185">Reference proteome</keyword>
<evidence type="ECO:0000313" key="2">
    <source>
        <dbReference type="Proteomes" id="UP001275084"/>
    </source>
</evidence>
<protein>
    <submittedName>
        <fullName evidence="1">Uncharacterized protein</fullName>
    </submittedName>
</protein>
<reference evidence="1" key="2">
    <citation type="submission" date="2023-06" db="EMBL/GenBank/DDBJ databases">
        <authorList>
            <consortium name="Lawrence Berkeley National Laboratory"/>
            <person name="Haridas S."/>
            <person name="Hensen N."/>
            <person name="Bonometti L."/>
            <person name="Westerberg I."/>
            <person name="Brannstrom I.O."/>
            <person name="Guillou S."/>
            <person name="Cros-Aarteil S."/>
            <person name="Calhoun S."/>
            <person name="Kuo A."/>
            <person name="Mondo S."/>
            <person name="Pangilinan J."/>
            <person name="Riley R."/>
            <person name="Labutti K."/>
            <person name="Andreopoulos B."/>
            <person name="Lipzen A."/>
            <person name="Chen C."/>
            <person name="Yanf M."/>
            <person name="Daum C."/>
            <person name="Ng V."/>
            <person name="Clum A."/>
            <person name="Steindorff A."/>
            <person name="Ohm R."/>
            <person name="Martin F."/>
            <person name="Silar P."/>
            <person name="Natvig D."/>
            <person name="Lalanne C."/>
            <person name="Gautier V."/>
            <person name="Ament-Velasquez S.L."/>
            <person name="Kruys A."/>
            <person name="Hutchinson M.I."/>
            <person name="Powell A.J."/>
            <person name="Barry K."/>
            <person name="Miller A.N."/>
            <person name="Grigoriev I.V."/>
            <person name="Debuchy R."/>
            <person name="Gladieux P."/>
            <person name="Thoren M.H."/>
            <person name="Johannesson H."/>
        </authorList>
    </citation>
    <scope>NUCLEOTIDE SEQUENCE</scope>
    <source>
        <strain evidence="1">CBS 955.72</strain>
    </source>
</reference>
<dbReference type="AlphaFoldDB" id="A0AAJ0HKV2"/>
<gene>
    <name evidence="1" type="ORF">B0T25DRAFT_578929</name>
</gene>
<organism evidence="1 2">
    <name type="scientific">Lasiosphaeria hispida</name>
    <dbReference type="NCBI Taxonomy" id="260671"/>
    <lineage>
        <taxon>Eukaryota</taxon>
        <taxon>Fungi</taxon>
        <taxon>Dikarya</taxon>
        <taxon>Ascomycota</taxon>
        <taxon>Pezizomycotina</taxon>
        <taxon>Sordariomycetes</taxon>
        <taxon>Sordariomycetidae</taxon>
        <taxon>Sordariales</taxon>
        <taxon>Lasiosphaeriaceae</taxon>
        <taxon>Lasiosphaeria</taxon>
    </lineage>
</organism>